<sequence length="285" mass="32664">MASKADRLKGGANRASTGLFAGMTPLNKGAEKNETKSKIEKVKKVEEVSEIPEKEQEITPSEPEKAAESNKNIEKVVQPVIEEEKTNTEVSETNIVQEEVHIDRDEVPVIAEQLGEKIAMVNNAAEAKAQQIMPEYQTIPEAVPVQQYIPEPSVQPYVQNMQMQNVQTPQYQPQTYQQIQPQSIPVQQYQMPNSYQQPVMQQPVMPSYNEPKPAKATKQDKSRYEKEKFLLLDIRGYRDYVEHMAKASNMSATKYIRSLIEQDMVRNMDIYQQHKQLEEALKARR</sequence>
<evidence type="ECO:0000313" key="2">
    <source>
        <dbReference type="EMBL" id="ADL35940.1"/>
    </source>
</evidence>
<accession>E0S3F8</accession>
<keyword evidence="3" id="KW-1185">Reference proteome</keyword>
<feature type="compositionally biased region" description="Basic and acidic residues" evidence="1">
    <location>
        <begin position="29"/>
        <end position="73"/>
    </location>
</feature>
<dbReference type="eggNOG" id="ENOG50326ME">
    <property type="taxonomic scope" value="Bacteria"/>
</dbReference>
<feature type="region of interest" description="Disordered" evidence="1">
    <location>
        <begin position="1"/>
        <end position="73"/>
    </location>
</feature>
<dbReference type="Proteomes" id="UP000001299">
    <property type="component" value="Chromosome 2"/>
</dbReference>
<dbReference type="RefSeq" id="WP_013282590.1">
    <property type="nucleotide sequence ID" value="NC_014388.1"/>
</dbReference>
<dbReference type="HOGENOM" id="CLU_975491_0_0_9"/>
<gene>
    <name evidence="2" type="ordered locus">bpr_III254</name>
</gene>
<evidence type="ECO:0000256" key="1">
    <source>
        <dbReference type="SAM" id="MobiDB-lite"/>
    </source>
</evidence>
<name>E0S3F8_BUTPB</name>
<protein>
    <submittedName>
        <fullName evidence="2">Uncharacterized protein</fullName>
    </submittedName>
</protein>
<dbReference type="EMBL" id="CP001811">
    <property type="protein sequence ID" value="ADL35940.1"/>
    <property type="molecule type" value="Genomic_DNA"/>
</dbReference>
<proteinExistence type="predicted"/>
<evidence type="ECO:0000313" key="3">
    <source>
        <dbReference type="Proteomes" id="UP000001299"/>
    </source>
</evidence>
<dbReference type="AlphaFoldDB" id="E0S3F8"/>
<organism evidence="2 3">
    <name type="scientific">Butyrivibrio proteoclasticus (strain ATCC 51982 / DSM 14932 / B316)</name>
    <name type="common">Clostridium proteoclasticum</name>
    <dbReference type="NCBI Taxonomy" id="515622"/>
    <lineage>
        <taxon>Bacteria</taxon>
        <taxon>Bacillati</taxon>
        <taxon>Bacillota</taxon>
        <taxon>Clostridia</taxon>
        <taxon>Lachnospirales</taxon>
        <taxon>Lachnospiraceae</taxon>
        <taxon>Butyrivibrio</taxon>
    </lineage>
</organism>
<dbReference type="KEGG" id="bpb:bpr_III254"/>
<reference evidence="2 3" key="1">
    <citation type="journal article" date="2010" name="PLoS ONE">
        <title>The glycobiome of the rumen bacterium Butyrivibrio proteoclasticus B316(T) highlights adaptation to a polysaccharide-rich environment.</title>
        <authorList>
            <person name="Kelly W.J."/>
            <person name="Leahy S.C."/>
            <person name="Altermann E."/>
            <person name="Yeoman C.J."/>
            <person name="Dunne J.C."/>
            <person name="Kong Z."/>
            <person name="Pacheco D.M."/>
            <person name="Li D."/>
            <person name="Noel S.J."/>
            <person name="Moon C.D."/>
            <person name="Cookson A.L."/>
            <person name="Attwood G.T."/>
        </authorList>
    </citation>
    <scope>NUCLEOTIDE SEQUENCE [LARGE SCALE GENOMIC DNA]</scope>
    <source>
        <strain evidence="3">ATCC 51982 / DSM 14932 / B316</strain>
    </source>
</reference>